<feature type="compositionally biased region" description="Pro residues" evidence="1">
    <location>
        <begin position="1092"/>
        <end position="1119"/>
    </location>
</feature>
<organism evidence="5 6">
    <name type="scientific">Coptotermes formosanus</name>
    <name type="common">Formosan subterranean termite</name>
    <dbReference type="NCBI Taxonomy" id="36987"/>
    <lineage>
        <taxon>Eukaryota</taxon>
        <taxon>Metazoa</taxon>
        <taxon>Ecdysozoa</taxon>
        <taxon>Arthropoda</taxon>
        <taxon>Hexapoda</taxon>
        <taxon>Insecta</taxon>
        <taxon>Pterygota</taxon>
        <taxon>Neoptera</taxon>
        <taxon>Polyneoptera</taxon>
        <taxon>Dictyoptera</taxon>
        <taxon>Blattodea</taxon>
        <taxon>Blattoidea</taxon>
        <taxon>Termitoidae</taxon>
        <taxon>Rhinotermitidae</taxon>
        <taxon>Coptotermes</taxon>
    </lineage>
</organism>
<dbReference type="GO" id="GO:0035317">
    <property type="term" value="P:imaginal disc-derived wing hair organization"/>
    <property type="evidence" value="ECO:0007669"/>
    <property type="project" value="TreeGrafter"/>
</dbReference>
<feature type="compositionally biased region" description="Polar residues" evidence="1">
    <location>
        <begin position="1223"/>
        <end position="1237"/>
    </location>
</feature>
<sequence length="1436" mass="156732">MKLPGWAVPARCVLVLVWLLLWRLSQADHPIVTISRQHKGDMFAAEGSSCSKDICVNSSSGTAGVAERKDCACQCLPHLPVFREDLHICIDDIQECSLAPFLAGTTTQKIPFVFLPLKGQIVYPSAEINFSGVVTPICVVSGAQFLTRAGWVDLHNKSYTEPPFRLFRDEGRTFLQWLGEVDLRFRMEGRVMLVHLMCKDVGSGGSGQDQSIFNPCVAFRVAGTPNVREWPFAADAHAADGYGRGLSVTEYIAIGVCSILLGLIYVASVFLYLHVRRRRRVKQRDHCNGQPVHLAGPEDGVVKSNPLLSTKRHPLETGSYLSDSASCCSETDAVSDIAPTSDDSNRVPQNVQVTAALVHSCGMSFSMQPDELCFSEPIQAQEPSSIERLPEENVSIVETLEGREERPETVRAITNGTARRKLYFNPAFFEPELLIAPPPAAVEFLTKIREVITIAKHKMLAKRFSPTLMGIPEEEQLQQEGPPGSYYGGLSSKHSNVGTVSLKRQNSRRQGCSGCPGCTMGTIESLLTLEEQTSCQVCCSPESKQNSIRKWLEDVPVLKIPDQTMPKGNTPKTSKETEHAKPSHKGKAPSIPKNNDVPKRNKAVDSAILAVQNSRICNGKAIPPPPPPPSNMLQHTKNVSVTSKVTDIEPTGKKNSPCPPPPPLPSQNINDKINNVCCKDRKKEVVEPVIKKQLMDAVIKELVGQCGLEKSSDMDVQLRPVTDNAKTKGRSFSGEDYEADSLERSSRELDEKGLSTPTEYGDTSPQPSPSLSSALPLEEVLTMRNEIFNIRTGSKTISKLKLESNKVSKKTPLDDHEYEIIVLNPDAALGNTNKNIKLYNLPQLLNHSDGYSLVSEVYVNDGYNFSSASSSPNTTTSRSIGGPKIQYSEPMEKPGHLTIQVEDSPENYLPIPDDSDSFEPDTLDRKPNKHKTDESISAISNSCRHVENFNDSLERPVQILLRTTGSFRSDSLSQAGSDDLSQMMSASPLHRAFGSLREIYEARTQHRAELDTVSLVGSTRSLTSELDYNHTPSWKHRYAILSTEGILLNPEAKQAKRQRPPTPPGTLNGPQKPEPPDILPPLPPKAISLYEDPPPPRPLYKIEPTPPLPPRSIKPPLPPKNGAGRSISQKRTASDPARRPLPPLPPSKCHVKSSPLRHEISTSSSTSTTASRDLETISNLSGASVDSLNSSDYEAFYTTPFSGDEEQDGSQTLGHQVERSLRNKFSNSQDSQVNNKFVLQPIKSKGTQGTGSVSGKSLKKETGSDGLLPSQQSAGKDLLKHLRDKKSSDSVKKTWRRTVEKSVAKVPNKPEDSGYLSTDSNESSKHVQVRKAVDSQNSSPGQGSVSETDESLCDGASESGAESIATDSFFFGSFRKLSACAVVTESVDSGVGSDLVRTVNNSVLLEDAGVSSSDSENVSFVTVLPPGSGHRRSVRT</sequence>
<feature type="transmembrane region" description="Helical" evidence="2">
    <location>
        <begin position="251"/>
        <end position="273"/>
    </location>
</feature>
<dbReference type="GO" id="GO:0005938">
    <property type="term" value="C:cell cortex"/>
    <property type="evidence" value="ECO:0007669"/>
    <property type="project" value="TreeGrafter"/>
</dbReference>
<feature type="compositionally biased region" description="Basic and acidic residues" evidence="1">
    <location>
        <begin position="922"/>
        <end position="934"/>
    </location>
</feature>
<evidence type="ECO:0000256" key="1">
    <source>
        <dbReference type="SAM" id="MobiDB-lite"/>
    </source>
</evidence>
<evidence type="ECO:0000259" key="4">
    <source>
        <dbReference type="Pfam" id="PF23328"/>
    </source>
</evidence>
<feature type="region of interest" description="Disordered" evidence="1">
    <location>
        <begin position="719"/>
        <end position="773"/>
    </location>
</feature>
<feature type="compositionally biased region" description="Low complexity" evidence="1">
    <location>
        <begin position="867"/>
        <end position="879"/>
    </location>
</feature>
<dbReference type="FunCoup" id="A0A6L2Q4M6">
    <property type="interactions" value="59"/>
</dbReference>
<feature type="compositionally biased region" description="Basic and acidic residues" evidence="1">
    <location>
        <begin position="1277"/>
        <end position="1312"/>
    </location>
</feature>
<dbReference type="Pfam" id="PF23328">
    <property type="entry name" value="Sha_B_N"/>
    <property type="match status" value="1"/>
</dbReference>
<keyword evidence="2" id="KW-0812">Transmembrane</keyword>
<accession>A0A6L2Q4M6</accession>
<dbReference type="EMBL" id="BLKM01000898">
    <property type="protein sequence ID" value="GFG39354.1"/>
    <property type="molecule type" value="Genomic_DNA"/>
</dbReference>
<keyword evidence="6" id="KW-1185">Reference proteome</keyword>
<evidence type="ECO:0000313" key="5">
    <source>
        <dbReference type="EMBL" id="GFG39354.1"/>
    </source>
</evidence>
<feature type="region of interest" description="Disordered" evidence="1">
    <location>
        <begin position="905"/>
        <end position="935"/>
    </location>
</feature>
<dbReference type="OrthoDB" id="6346242at2759"/>
<proteinExistence type="predicted"/>
<evidence type="ECO:0000313" key="6">
    <source>
        <dbReference type="Proteomes" id="UP000502823"/>
    </source>
</evidence>
<gene>
    <name evidence="5" type="ORF">Cfor_08307</name>
</gene>
<feature type="region of interest" description="Disordered" evidence="1">
    <location>
        <begin position="646"/>
        <end position="671"/>
    </location>
</feature>
<keyword evidence="2" id="KW-0472">Membrane</keyword>
<reference evidence="6" key="1">
    <citation type="submission" date="2020-01" db="EMBL/GenBank/DDBJ databases">
        <title>Draft genome sequence of the Termite Coptotermes fromosanus.</title>
        <authorList>
            <person name="Itakura S."/>
            <person name="Yosikawa Y."/>
            <person name="Umezawa K."/>
        </authorList>
    </citation>
    <scope>NUCLEOTIDE SEQUENCE [LARGE SCALE GENOMIC DNA]</scope>
</reference>
<feature type="compositionally biased region" description="Pro residues" evidence="1">
    <location>
        <begin position="1072"/>
        <end position="1084"/>
    </location>
</feature>
<dbReference type="Proteomes" id="UP000502823">
    <property type="component" value="Unassembled WGS sequence"/>
</dbReference>
<feature type="compositionally biased region" description="Polar residues" evidence="1">
    <location>
        <begin position="1334"/>
        <end position="1346"/>
    </location>
</feature>
<evidence type="ECO:0000256" key="3">
    <source>
        <dbReference type="SAM" id="SignalP"/>
    </source>
</evidence>
<dbReference type="PANTHER" id="PTHR39387">
    <property type="entry name" value="SHAVENOID, ISOFORM B"/>
    <property type="match status" value="1"/>
</dbReference>
<keyword evidence="2" id="KW-1133">Transmembrane helix</keyword>
<feature type="region of interest" description="Disordered" evidence="1">
    <location>
        <begin position="561"/>
        <end position="599"/>
    </location>
</feature>
<feature type="chain" id="PRO_5026820889" description="Shavenoid isoform B-like N-terminal domain-containing protein" evidence="3">
    <location>
        <begin position="28"/>
        <end position="1436"/>
    </location>
</feature>
<dbReference type="InterPro" id="IPR057507">
    <property type="entry name" value="Sha_B-like_N"/>
</dbReference>
<feature type="domain" description="Shavenoid isoform B-like N-terminal" evidence="4">
    <location>
        <begin position="32"/>
        <end position="94"/>
    </location>
</feature>
<feature type="compositionally biased region" description="Polar residues" evidence="1">
    <location>
        <begin position="1245"/>
        <end position="1255"/>
    </location>
</feature>
<name>A0A6L2Q4M6_COPFO</name>
<keyword evidence="3" id="KW-0732">Signal</keyword>
<feature type="compositionally biased region" description="Polar residues" evidence="1">
    <location>
        <begin position="1176"/>
        <end position="1192"/>
    </location>
</feature>
<feature type="compositionally biased region" description="Basic and acidic residues" evidence="1">
    <location>
        <begin position="741"/>
        <end position="753"/>
    </location>
</feature>
<feature type="region of interest" description="Disordered" evidence="1">
    <location>
        <begin position="867"/>
        <end position="890"/>
    </location>
</feature>
<feature type="region of interest" description="Disordered" evidence="1">
    <location>
        <begin position="1052"/>
        <end position="1359"/>
    </location>
</feature>
<dbReference type="InParanoid" id="A0A6L2Q4M6"/>
<comment type="caution">
    <text evidence="5">The sequence shown here is derived from an EMBL/GenBank/DDBJ whole genome shotgun (WGS) entry which is preliminary data.</text>
</comment>
<feature type="compositionally biased region" description="Low complexity" evidence="1">
    <location>
        <begin position="1161"/>
        <end position="1171"/>
    </location>
</feature>
<evidence type="ECO:0000256" key="2">
    <source>
        <dbReference type="SAM" id="Phobius"/>
    </source>
</evidence>
<dbReference type="PANTHER" id="PTHR39387:SF1">
    <property type="entry name" value="SHAVENOID, ISOFORM B"/>
    <property type="match status" value="1"/>
</dbReference>
<feature type="signal peptide" evidence="3">
    <location>
        <begin position="1"/>
        <end position="27"/>
    </location>
</feature>
<protein>
    <recommendedName>
        <fullName evidence="4">Shavenoid isoform B-like N-terminal domain-containing protein</fullName>
    </recommendedName>
</protein>
<feature type="region of interest" description="Disordered" evidence="1">
    <location>
        <begin position="1416"/>
        <end position="1436"/>
    </location>
</feature>